<evidence type="ECO:0000313" key="2">
    <source>
        <dbReference type="EMBL" id="CAL6111902.1"/>
    </source>
</evidence>
<organism evidence="1">
    <name type="scientific">Hexamita inflata</name>
    <dbReference type="NCBI Taxonomy" id="28002"/>
    <lineage>
        <taxon>Eukaryota</taxon>
        <taxon>Metamonada</taxon>
        <taxon>Diplomonadida</taxon>
        <taxon>Hexamitidae</taxon>
        <taxon>Hexamitinae</taxon>
        <taxon>Hexamita</taxon>
    </lineage>
</organism>
<evidence type="ECO:0000313" key="1">
    <source>
        <dbReference type="EMBL" id="CAI9955180.1"/>
    </source>
</evidence>
<dbReference type="EMBL" id="CAXDID020000725">
    <property type="protein sequence ID" value="CAL6111902.1"/>
    <property type="molecule type" value="Genomic_DNA"/>
</dbReference>
<reference evidence="1" key="1">
    <citation type="submission" date="2023-06" db="EMBL/GenBank/DDBJ databases">
        <authorList>
            <person name="Kurt Z."/>
        </authorList>
    </citation>
    <scope>NUCLEOTIDE SEQUENCE</scope>
</reference>
<comment type="caution">
    <text evidence="1">The sequence shown here is derived from an EMBL/GenBank/DDBJ whole genome shotgun (WGS) entry which is preliminary data.</text>
</comment>
<protein>
    <submittedName>
        <fullName evidence="2">Hypothetical_protein</fullName>
    </submittedName>
</protein>
<gene>
    <name evidence="1" type="ORF">HINF_LOCUS42825</name>
    <name evidence="2" type="ORF">HINF_LOCUS76774</name>
</gene>
<keyword evidence="3" id="KW-1185">Reference proteome</keyword>
<dbReference type="Proteomes" id="UP001642409">
    <property type="component" value="Unassembled WGS sequence"/>
</dbReference>
<accession>A0AA86UEP2</accession>
<evidence type="ECO:0000313" key="3">
    <source>
        <dbReference type="Proteomes" id="UP001642409"/>
    </source>
</evidence>
<name>A0AA86UEP2_9EUKA</name>
<reference evidence="2 3" key="2">
    <citation type="submission" date="2024-07" db="EMBL/GenBank/DDBJ databases">
        <authorList>
            <person name="Akdeniz Z."/>
        </authorList>
    </citation>
    <scope>NUCLEOTIDE SEQUENCE [LARGE SCALE GENOMIC DNA]</scope>
</reference>
<sequence>MQCSGRPLFSNQGKPQTVVCNQQDRCKSTLFEILLRRRKEIAAQVLYIITKYLLQPKLLPLCSRQLNDIYSRTSIAAFQQFFKLINPLWLAIQLVQFDNLRKLAWKQCKQKYRYRQYISTNV</sequence>
<dbReference type="EMBL" id="CATOUU010000859">
    <property type="protein sequence ID" value="CAI9955180.1"/>
    <property type="molecule type" value="Genomic_DNA"/>
</dbReference>
<proteinExistence type="predicted"/>
<dbReference type="AlphaFoldDB" id="A0AA86UEP2"/>